<keyword evidence="6 16" id="KW-0812">Transmembrane</keyword>
<evidence type="ECO:0000313" key="19">
    <source>
        <dbReference type="Proteomes" id="UP001454036"/>
    </source>
</evidence>
<dbReference type="PROSITE" id="PS50089">
    <property type="entry name" value="ZF_RING_2"/>
    <property type="match status" value="1"/>
</dbReference>
<evidence type="ECO:0000256" key="7">
    <source>
        <dbReference type="ARBA" id="ARBA00022723"/>
    </source>
</evidence>
<accession>A0AAV3RN93</accession>
<name>A0AAV3RN93_LITER</name>
<evidence type="ECO:0000256" key="1">
    <source>
        <dbReference type="ARBA" id="ARBA00000900"/>
    </source>
</evidence>
<feature type="domain" description="RING-type" evidence="17">
    <location>
        <begin position="113"/>
        <end position="155"/>
    </location>
</feature>
<evidence type="ECO:0000259" key="17">
    <source>
        <dbReference type="PROSITE" id="PS50089"/>
    </source>
</evidence>
<comment type="pathway">
    <text evidence="3">Protein modification; protein ubiquitination.</text>
</comment>
<keyword evidence="7" id="KW-0479">Metal-binding</keyword>
<dbReference type="GO" id="GO:0008270">
    <property type="term" value="F:zinc ion binding"/>
    <property type="evidence" value="ECO:0007669"/>
    <property type="project" value="UniProtKB-KW"/>
</dbReference>
<keyword evidence="11 16" id="KW-1133">Transmembrane helix</keyword>
<dbReference type="Pfam" id="PF13639">
    <property type="entry name" value="zf-RING_2"/>
    <property type="match status" value="1"/>
</dbReference>
<evidence type="ECO:0000256" key="10">
    <source>
        <dbReference type="ARBA" id="ARBA00022833"/>
    </source>
</evidence>
<gene>
    <name evidence="18" type="ORF">LIER_42112</name>
</gene>
<dbReference type="SUPFAM" id="SSF57850">
    <property type="entry name" value="RING/U-box"/>
    <property type="match status" value="1"/>
</dbReference>
<dbReference type="InterPro" id="IPR044600">
    <property type="entry name" value="ATL1/ATL16-like"/>
</dbReference>
<proteinExistence type="inferred from homology"/>
<dbReference type="Gene3D" id="3.30.40.10">
    <property type="entry name" value="Zinc/RING finger domain, C3HC4 (zinc finger)"/>
    <property type="match status" value="1"/>
</dbReference>
<dbReference type="EMBL" id="BAABME010028153">
    <property type="protein sequence ID" value="GAA0176840.1"/>
    <property type="molecule type" value="Genomic_DNA"/>
</dbReference>
<evidence type="ECO:0000256" key="2">
    <source>
        <dbReference type="ARBA" id="ARBA00004167"/>
    </source>
</evidence>
<evidence type="ECO:0000256" key="5">
    <source>
        <dbReference type="ARBA" id="ARBA00022679"/>
    </source>
</evidence>
<organism evidence="18 19">
    <name type="scientific">Lithospermum erythrorhizon</name>
    <name type="common">Purple gromwell</name>
    <name type="synonym">Lithospermum officinale var. erythrorhizon</name>
    <dbReference type="NCBI Taxonomy" id="34254"/>
    <lineage>
        <taxon>Eukaryota</taxon>
        <taxon>Viridiplantae</taxon>
        <taxon>Streptophyta</taxon>
        <taxon>Embryophyta</taxon>
        <taxon>Tracheophyta</taxon>
        <taxon>Spermatophyta</taxon>
        <taxon>Magnoliopsida</taxon>
        <taxon>eudicotyledons</taxon>
        <taxon>Gunneridae</taxon>
        <taxon>Pentapetalae</taxon>
        <taxon>asterids</taxon>
        <taxon>lamiids</taxon>
        <taxon>Boraginales</taxon>
        <taxon>Boraginaceae</taxon>
        <taxon>Boraginoideae</taxon>
        <taxon>Lithospermeae</taxon>
        <taxon>Lithospermum</taxon>
    </lineage>
</organism>
<comment type="catalytic activity">
    <reaction evidence="1">
        <text>S-ubiquitinyl-[E2 ubiquitin-conjugating enzyme]-L-cysteine + [acceptor protein]-L-lysine = [E2 ubiquitin-conjugating enzyme]-L-cysteine + N(6)-ubiquitinyl-[acceptor protein]-L-lysine.</text>
        <dbReference type="EC" id="2.3.2.27"/>
    </reaction>
</comment>
<dbReference type="InterPro" id="IPR001841">
    <property type="entry name" value="Znf_RING"/>
</dbReference>
<evidence type="ECO:0000256" key="9">
    <source>
        <dbReference type="ARBA" id="ARBA00022786"/>
    </source>
</evidence>
<keyword evidence="5" id="KW-0808">Transferase</keyword>
<keyword evidence="10" id="KW-0862">Zinc</keyword>
<evidence type="ECO:0000256" key="14">
    <source>
        <dbReference type="PROSITE-ProRule" id="PRU00175"/>
    </source>
</evidence>
<dbReference type="CDD" id="cd16461">
    <property type="entry name" value="RING-H2_EL5-like"/>
    <property type="match status" value="1"/>
</dbReference>
<dbReference type="GO" id="GO:0016567">
    <property type="term" value="P:protein ubiquitination"/>
    <property type="evidence" value="ECO:0007669"/>
    <property type="project" value="InterPro"/>
</dbReference>
<dbReference type="InterPro" id="IPR013083">
    <property type="entry name" value="Znf_RING/FYVE/PHD"/>
</dbReference>
<evidence type="ECO:0000256" key="3">
    <source>
        <dbReference type="ARBA" id="ARBA00004906"/>
    </source>
</evidence>
<evidence type="ECO:0000313" key="18">
    <source>
        <dbReference type="EMBL" id="GAA0176840.1"/>
    </source>
</evidence>
<comment type="similarity">
    <text evidence="13">Belongs to the RING-type zinc finger family. ATL subfamily.</text>
</comment>
<reference evidence="18 19" key="1">
    <citation type="submission" date="2024-01" db="EMBL/GenBank/DDBJ databases">
        <title>The complete chloroplast genome sequence of Lithospermum erythrorhizon: insights into the phylogenetic relationship among Boraginaceae species and the maternal lineages of purple gromwells.</title>
        <authorList>
            <person name="Okada T."/>
            <person name="Watanabe K."/>
        </authorList>
    </citation>
    <scope>NUCLEOTIDE SEQUENCE [LARGE SCALE GENOMIC DNA]</scope>
</reference>
<sequence length="299" mass="33628">MDNNYDDFPMGKEPRGYAITGKILLSAIVILFGIVVFMVLLHLYARWYVTRVRQGDRMRRRSRVNRRTHIVFYVDNHIPGSAPVQNRGLDKEVLNSLPVFVYSSDKPDRVSECAVCLSEFEEGETGRVLPKCNHSFHIECIDMWFHTHSTCPLCRSGVEPVTELNRDQSGTRSVETVHVEGEPGSSSGLSSETTSIGSGRKEFDCSTVRIEIPRRTELENEVSLSSPASQSFRSPGSRLLSIKRILSMNKKSPAGPETTNGDLFNSYVDLENGLNSRQNRPQTQVSKDNSTTFDRHENA</sequence>
<keyword evidence="8 14" id="KW-0863">Zinc-finger</keyword>
<comment type="subcellular location">
    <subcellularLocation>
        <location evidence="2">Membrane</location>
        <topology evidence="2">Single-pass membrane protein</topology>
    </subcellularLocation>
</comment>
<evidence type="ECO:0000256" key="13">
    <source>
        <dbReference type="ARBA" id="ARBA00024209"/>
    </source>
</evidence>
<dbReference type="GO" id="GO:0061630">
    <property type="term" value="F:ubiquitin protein ligase activity"/>
    <property type="evidence" value="ECO:0007669"/>
    <property type="project" value="UniProtKB-EC"/>
</dbReference>
<dbReference type="GO" id="GO:0016020">
    <property type="term" value="C:membrane"/>
    <property type="evidence" value="ECO:0007669"/>
    <property type="project" value="UniProtKB-SubCell"/>
</dbReference>
<keyword evidence="12 16" id="KW-0472">Membrane</keyword>
<evidence type="ECO:0000256" key="6">
    <source>
        <dbReference type="ARBA" id="ARBA00022692"/>
    </source>
</evidence>
<dbReference type="PANTHER" id="PTHR46913">
    <property type="entry name" value="RING-H2 FINGER PROTEIN ATL16"/>
    <property type="match status" value="1"/>
</dbReference>
<feature type="compositionally biased region" description="Low complexity" evidence="15">
    <location>
        <begin position="182"/>
        <end position="198"/>
    </location>
</feature>
<dbReference type="PANTHER" id="PTHR46913:SF1">
    <property type="entry name" value="RING-H2 FINGER PROTEIN ATL16"/>
    <property type="match status" value="1"/>
</dbReference>
<dbReference type="AlphaFoldDB" id="A0AAV3RN93"/>
<feature type="region of interest" description="Disordered" evidence="15">
    <location>
        <begin position="250"/>
        <end position="299"/>
    </location>
</feature>
<protein>
    <recommendedName>
        <fullName evidence="4">RING-type E3 ubiquitin transferase</fullName>
        <ecNumber evidence="4">2.3.2.27</ecNumber>
    </recommendedName>
</protein>
<feature type="region of interest" description="Disordered" evidence="15">
    <location>
        <begin position="165"/>
        <end position="200"/>
    </location>
</feature>
<evidence type="ECO:0000256" key="11">
    <source>
        <dbReference type="ARBA" id="ARBA00022989"/>
    </source>
</evidence>
<dbReference type="SMART" id="SM00184">
    <property type="entry name" value="RING"/>
    <property type="match status" value="1"/>
</dbReference>
<evidence type="ECO:0000256" key="16">
    <source>
        <dbReference type="SAM" id="Phobius"/>
    </source>
</evidence>
<keyword evidence="18" id="KW-0436">Ligase</keyword>
<evidence type="ECO:0000256" key="8">
    <source>
        <dbReference type="ARBA" id="ARBA00022771"/>
    </source>
</evidence>
<dbReference type="EC" id="2.3.2.27" evidence="4"/>
<dbReference type="FunFam" id="3.30.40.10:FF:000475">
    <property type="entry name" value="RING-H2 finger protein ATL3"/>
    <property type="match status" value="1"/>
</dbReference>
<keyword evidence="19" id="KW-1185">Reference proteome</keyword>
<keyword evidence="9" id="KW-0833">Ubl conjugation pathway</keyword>
<evidence type="ECO:0000256" key="4">
    <source>
        <dbReference type="ARBA" id="ARBA00012483"/>
    </source>
</evidence>
<evidence type="ECO:0000256" key="12">
    <source>
        <dbReference type="ARBA" id="ARBA00023136"/>
    </source>
</evidence>
<feature type="compositionally biased region" description="Polar residues" evidence="15">
    <location>
        <begin position="273"/>
        <end position="292"/>
    </location>
</feature>
<dbReference type="Proteomes" id="UP001454036">
    <property type="component" value="Unassembled WGS sequence"/>
</dbReference>
<evidence type="ECO:0000256" key="15">
    <source>
        <dbReference type="SAM" id="MobiDB-lite"/>
    </source>
</evidence>
<feature type="transmembrane region" description="Helical" evidence="16">
    <location>
        <begin position="23"/>
        <end position="49"/>
    </location>
</feature>
<dbReference type="GO" id="GO:0016874">
    <property type="term" value="F:ligase activity"/>
    <property type="evidence" value="ECO:0007669"/>
    <property type="project" value="UniProtKB-KW"/>
</dbReference>
<comment type="caution">
    <text evidence="18">The sequence shown here is derived from an EMBL/GenBank/DDBJ whole genome shotgun (WGS) entry which is preliminary data.</text>
</comment>